<dbReference type="Pfam" id="PF06057">
    <property type="entry name" value="VirJ"/>
    <property type="match status" value="1"/>
</dbReference>
<evidence type="ECO:0000259" key="1">
    <source>
        <dbReference type="Pfam" id="PF06057"/>
    </source>
</evidence>
<sequence length="225" mass="25143">MKGILIFYCVFSVSGLKTNVVYAQNLPIKEWVAKSHNKPLMVYLSGDGGMNKFSIALCEGLNSKGFDVIALNSKSYFWSKKTPEKTADDISRLLHEKLAGRKNQQIVLIGYSFGADVVPFILNRMPDEIDDKVLVSFLLASSGTTDFEIHWADIMGQNIKRSMDVVSEINKLRDERLVIISASDDKTLDVGRITLKRFTREVLPGGHHFDGDTDEIVKVIVSSLD</sequence>
<accession>A0A3M9NSS4</accession>
<dbReference type="Gene3D" id="3.40.50.1820">
    <property type="entry name" value="alpha/beta hydrolase"/>
    <property type="match status" value="1"/>
</dbReference>
<gene>
    <name evidence="2" type="ORF">EFY79_02140</name>
</gene>
<dbReference type="InterPro" id="IPR029058">
    <property type="entry name" value="AB_hydrolase_fold"/>
</dbReference>
<dbReference type="Proteomes" id="UP000267223">
    <property type="component" value="Unassembled WGS sequence"/>
</dbReference>
<dbReference type="SUPFAM" id="SSF53474">
    <property type="entry name" value="alpha/beta-Hydrolases"/>
    <property type="match status" value="1"/>
</dbReference>
<organism evidence="2 3">
    <name type="scientific">Hanamia caeni</name>
    <dbReference type="NCBI Taxonomy" id="2294116"/>
    <lineage>
        <taxon>Bacteria</taxon>
        <taxon>Pseudomonadati</taxon>
        <taxon>Bacteroidota</taxon>
        <taxon>Chitinophagia</taxon>
        <taxon>Chitinophagales</taxon>
        <taxon>Chitinophagaceae</taxon>
        <taxon>Hanamia</taxon>
    </lineage>
</organism>
<dbReference type="InterPro" id="IPR010333">
    <property type="entry name" value="VirJ"/>
</dbReference>
<dbReference type="AlphaFoldDB" id="A0A3M9NSS4"/>
<comment type="caution">
    <text evidence="2">The sequence shown here is derived from an EMBL/GenBank/DDBJ whole genome shotgun (WGS) entry which is preliminary data.</text>
</comment>
<evidence type="ECO:0000313" key="2">
    <source>
        <dbReference type="EMBL" id="RNI40118.1"/>
    </source>
</evidence>
<evidence type="ECO:0000313" key="3">
    <source>
        <dbReference type="Proteomes" id="UP000267223"/>
    </source>
</evidence>
<protein>
    <submittedName>
        <fullName evidence="2">Virulence factor family protein</fullName>
    </submittedName>
</protein>
<reference evidence="2 3" key="1">
    <citation type="submission" date="2018-11" db="EMBL/GenBank/DDBJ databases">
        <title>Draft genome sequence of Ferruginibacter sp. BO-59.</title>
        <authorList>
            <person name="Im W.T."/>
        </authorList>
    </citation>
    <scope>NUCLEOTIDE SEQUENCE [LARGE SCALE GENOMIC DNA]</scope>
    <source>
        <strain evidence="2 3">BO-59</strain>
    </source>
</reference>
<dbReference type="EMBL" id="RJJR01000001">
    <property type="protein sequence ID" value="RNI40118.1"/>
    <property type="molecule type" value="Genomic_DNA"/>
</dbReference>
<proteinExistence type="predicted"/>
<feature type="domain" description="Bacterial virulence" evidence="1">
    <location>
        <begin position="40"/>
        <end position="224"/>
    </location>
</feature>
<keyword evidence="3" id="KW-1185">Reference proteome</keyword>
<name>A0A3M9NSS4_9BACT</name>